<evidence type="ECO:0000313" key="1">
    <source>
        <dbReference type="EMBL" id="GAA5501588.1"/>
    </source>
</evidence>
<reference evidence="1 2" key="1">
    <citation type="submission" date="2024-02" db="EMBL/GenBank/DDBJ databases">
        <title>Deinococcus xinjiangensis NBRC 107630.</title>
        <authorList>
            <person name="Ichikawa N."/>
            <person name="Katano-Makiyama Y."/>
            <person name="Hidaka K."/>
        </authorList>
    </citation>
    <scope>NUCLEOTIDE SEQUENCE [LARGE SCALE GENOMIC DNA]</scope>
    <source>
        <strain evidence="1 2">NBRC 107630</strain>
    </source>
</reference>
<protein>
    <submittedName>
        <fullName evidence="1">Uncharacterized protein</fullName>
    </submittedName>
</protein>
<keyword evidence="2" id="KW-1185">Reference proteome</keyword>
<dbReference type="Proteomes" id="UP001458946">
    <property type="component" value="Unassembled WGS sequence"/>
</dbReference>
<accession>A0ABP9VC10</accession>
<gene>
    <name evidence="1" type="ORF">Dxin01_01324</name>
</gene>
<comment type="caution">
    <text evidence="1">The sequence shown here is derived from an EMBL/GenBank/DDBJ whole genome shotgun (WGS) entry which is preliminary data.</text>
</comment>
<dbReference type="EMBL" id="BAABRN010000011">
    <property type="protein sequence ID" value="GAA5501588.1"/>
    <property type="molecule type" value="Genomic_DNA"/>
</dbReference>
<organism evidence="1 2">
    <name type="scientific">Deinococcus xinjiangensis</name>
    <dbReference type="NCBI Taxonomy" id="457454"/>
    <lineage>
        <taxon>Bacteria</taxon>
        <taxon>Thermotogati</taxon>
        <taxon>Deinococcota</taxon>
        <taxon>Deinococci</taxon>
        <taxon>Deinococcales</taxon>
        <taxon>Deinococcaceae</taxon>
        <taxon>Deinococcus</taxon>
    </lineage>
</organism>
<sequence length="247" mass="28064">MAGAVLLEAYGKQAEERAKQREFDAAEISRRIREELRPHKPYKNDRRLTLTPAQSHEYTFTAARLEGHDGHLPKFGRDHTARLRQLKRMTAKYGQLSLVTLYLDMLDAMPLRCPELARAARVEVRGIARHVFFRGIPYTVDIQRGIWDGTHAHVITPMTALIEVDRVRSAGRDGWIIGEGLGHAVAMGLTAKDLEKVARYICRAADARLSDRTAADFLDSIEDELQRLAMGQESPRLSWEKHVRCLN</sequence>
<proteinExistence type="predicted"/>
<evidence type="ECO:0000313" key="2">
    <source>
        <dbReference type="Proteomes" id="UP001458946"/>
    </source>
</evidence>
<name>A0ABP9VC10_9DEIO</name>